<feature type="region of interest" description="Disordered" evidence="1">
    <location>
        <begin position="36"/>
        <end position="107"/>
    </location>
</feature>
<keyword evidence="3" id="KW-1185">Reference proteome</keyword>
<feature type="compositionally biased region" description="Basic residues" evidence="1">
    <location>
        <begin position="67"/>
        <end position="88"/>
    </location>
</feature>
<evidence type="ECO:0000256" key="1">
    <source>
        <dbReference type="SAM" id="MobiDB-lite"/>
    </source>
</evidence>
<dbReference type="EMBL" id="JAUEPL010000007">
    <property type="protein sequence ID" value="MDN3293902.1"/>
    <property type="molecule type" value="Genomic_DNA"/>
</dbReference>
<evidence type="ECO:0000313" key="3">
    <source>
        <dbReference type="Proteomes" id="UP001174050"/>
    </source>
</evidence>
<sequence>MGLLSILVSVLLPPAMLGVVLAMGRYEELILPEPEAYDPATTSRPAETAAPPASPAPPATAPASASARRRPKPRPRHARRRPAPRPRRQAPVAAGSPVTGSAIHPGR</sequence>
<dbReference type="RefSeq" id="WP_290110871.1">
    <property type="nucleotide sequence ID" value="NZ_JAUEPL010000007.1"/>
</dbReference>
<reference evidence="2" key="1">
    <citation type="submission" date="2023-06" db="EMBL/GenBank/DDBJ databases">
        <title>WGS-Sequencing of Streptomyces ficellus isolate 21 collected from sand in Gara Djebilet Iron Mine in Algeria.</title>
        <authorList>
            <person name="Zegers G.P."/>
            <person name="Gomez A."/>
            <person name="Gueddou A."/>
            <person name="Zahara A.F."/>
            <person name="Worth M."/>
            <person name="Sevigny J.L."/>
            <person name="Tisa L."/>
        </authorList>
    </citation>
    <scope>NUCLEOTIDE SEQUENCE</scope>
    <source>
        <strain evidence="2">AS11</strain>
    </source>
</reference>
<dbReference type="Proteomes" id="UP001174050">
    <property type="component" value="Unassembled WGS sequence"/>
</dbReference>
<comment type="caution">
    <text evidence="2">The sequence shown here is derived from an EMBL/GenBank/DDBJ whole genome shotgun (WGS) entry which is preliminary data.</text>
</comment>
<evidence type="ECO:0008006" key="4">
    <source>
        <dbReference type="Google" id="ProtNLM"/>
    </source>
</evidence>
<name>A0ABT7Z342_9ACTN</name>
<gene>
    <name evidence="2" type="ORF">QWM81_07560</name>
</gene>
<proteinExistence type="predicted"/>
<feature type="compositionally biased region" description="Low complexity" evidence="1">
    <location>
        <begin position="39"/>
        <end position="51"/>
    </location>
</feature>
<organism evidence="2 3">
    <name type="scientific">Streptomyces ficellus</name>
    <dbReference type="NCBI Taxonomy" id="1977088"/>
    <lineage>
        <taxon>Bacteria</taxon>
        <taxon>Bacillati</taxon>
        <taxon>Actinomycetota</taxon>
        <taxon>Actinomycetes</taxon>
        <taxon>Kitasatosporales</taxon>
        <taxon>Streptomycetaceae</taxon>
        <taxon>Streptomyces</taxon>
    </lineage>
</organism>
<accession>A0ABT7Z342</accession>
<evidence type="ECO:0000313" key="2">
    <source>
        <dbReference type="EMBL" id="MDN3293902.1"/>
    </source>
</evidence>
<protein>
    <recommendedName>
        <fullName evidence="4">AI-2E family transporter</fullName>
    </recommendedName>
</protein>